<dbReference type="PANTHER" id="PTHR37984:SF5">
    <property type="entry name" value="PROTEIN NYNRIN-LIKE"/>
    <property type="match status" value="1"/>
</dbReference>
<protein>
    <submittedName>
        <fullName evidence="2">Reverse transcriptase domain-containing protein</fullName>
    </submittedName>
</protein>
<dbReference type="STRING" id="70415.A0A5S6QC53"/>
<evidence type="ECO:0000313" key="1">
    <source>
        <dbReference type="Proteomes" id="UP000046395"/>
    </source>
</evidence>
<dbReference type="WBParaSite" id="TMUE_1000004774.1">
    <property type="protein sequence ID" value="TMUE_1000004774.1"/>
    <property type="gene ID" value="WBGene00299099"/>
</dbReference>
<reference evidence="2" key="1">
    <citation type="submission" date="2019-12" db="UniProtKB">
        <authorList>
            <consortium name="WormBaseParasite"/>
        </authorList>
    </citation>
    <scope>IDENTIFICATION</scope>
</reference>
<evidence type="ECO:0000313" key="2">
    <source>
        <dbReference type="WBParaSite" id="TMUE_1000004774.1"/>
    </source>
</evidence>
<dbReference type="PANTHER" id="PTHR37984">
    <property type="entry name" value="PROTEIN CBG26694"/>
    <property type="match status" value="1"/>
</dbReference>
<name>A0A5S6QC53_TRIMR</name>
<dbReference type="Gene3D" id="3.10.10.10">
    <property type="entry name" value="HIV Type 1 Reverse Transcriptase, subunit A, domain 1"/>
    <property type="match status" value="1"/>
</dbReference>
<dbReference type="InterPro" id="IPR050951">
    <property type="entry name" value="Retrovirus_Pol_polyprotein"/>
</dbReference>
<dbReference type="AlphaFoldDB" id="A0A5S6QC53"/>
<organism evidence="1 2">
    <name type="scientific">Trichuris muris</name>
    <name type="common">Mouse whipworm</name>
    <dbReference type="NCBI Taxonomy" id="70415"/>
    <lineage>
        <taxon>Eukaryota</taxon>
        <taxon>Metazoa</taxon>
        <taxon>Ecdysozoa</taxon>
        <taxon>Nematoda</taxon>
        <taxon>Enoplea</taxon>
        <taxon>Dorylaimia</taxon>
        <taxon>Trichinellida</taxon>
        <taxon>Trichuridae</taxon>
        <taxon>Trichuris</taxon>
    </lineage>
</organism>
<sequence>MEQRKHSRKLISPVCEPRTQVLRYYGGQQIPIRGSLKVTAQCRSWSRLLLLLITDMSNGCNLFGRDWLPSISTYQSHFHHLESSIRVQLATQKLVQFRCQQRKDSTEANWIRYSSFHAQHSSKAGAWPRFSKARPIPLAWMDLVKKEIDHLTESGIRIPLKSSVWAAPIVVVPMSTGPLGICRDFKLSANLQLEVEHYPIPRIEEIFHKLGKAQAFTKIDLADAYLQIQLDGESKLFMVVSTPSRLYQYERLPFGAWPVLPRLFSGLWIN</sequence>
<dbReference type="SUPFAM" id="SSF56672">
    <property type="entry name" value="DNA/RNA polymerases"/>
    <property type="match status" value="1"/>
</dbReference>
<dbReference type="Gene3D" id="3.30.70.270">
    <property type="match status" value="1"/>
</dbReference>
<accession>A0A5S6QC53</accession>
<dbReference type="Proteomes" id="UP000046395">
    <property type="component" value="Unassembled WGS sequence"/>
</dbReference>
<keyword evidence="1" id="KW-1185">Reference proteome</keyword>
<proteinExistence type="predicted"/>
<dbReference type="InterPro" id="IPR043128">
    <property type="entry name" value="Rev_trsase/Diguanyl_cyclase"/>
</dbReference>
<dbReference type="InterPro" id="IPR043502">
    <property type="entry name" value="DNA/RNA_pol_sf"/>
</dbReference>